<keyword evidence="3" id="KW-0472">Membrane</keyword>
<dbReference type="PRINTS" id="PR00081">
    <property type="entry name" value="GDHRDH"/>
</dbReference>
<dbReference type="InterPro" id="IPR036291">
    <property type="entry name" value="NAD(P)-bd_dom_sf"/>
</dbReference>
<dbReference type="InterPro" id="IPR002347">
    <property type="entry name" value="SDR_fam"/>
</dbReference>
<dbReference type="PANTHER" id="PTHR24322">
    <property type="entry name" value="PKSB"/>
    <property type="match status" value="1"/>
</dbReference>
<dbReference type="GeneID" id="105267092"/>
<evidence type="ECO:0000256" key="2">
    <source>
        <dbReference type="ARBA" id="ARBA00023002"/>
    </source>
</evidence>
<dbReference type="GO" id="GO:0016616">
    <property type="term" value="F:oxidoreductase activity, acting on the CH-OH group of donors, NAD or NADP as acceptor"/>
    <property type="evidence" value="ECO:0007669"/>
    <property type="project" value="TreeGrafter"/>
</dbReference>
<keyword evidence="3" id="KW-1133">Transmembrane helix</keyword>
<comment type="similarity">
    <text evidence="1">Belongs to the short-chain dehydrogenases/reductases (SDR) family.</text>
</comment>
<accession>A0A9R1T798</accession>
<evidence type="ECO:0000256" key="3">
    <source>
        <dbReference type="SAM" id="Phobius"/>
    </source>
</evidence>
<dbReference type="Pfam" id="PF00106">
    <property type="entry name" value="adh_short"/>
    <property type="match status" value="1"/>
</dbReference>
<gene>
    <name evidence="5" type="primary">LOC105267092</name>
</gene>
<evidence type="ECO:0000256" key="1">
    <source>
        <dbReference type="ARBA" id="ARBA00006484"/>
    </source>
</evidence>
<dbReference type="Proteomes" id="UP000694866">
    <property type="component" value="Unplaced"/>
</dbReference>
<proteinExistence type="inferred from homology"/>
<keyword evidence="4" id="KW-1185">Reference proteome</keyword>
<feature type="transmembrane region" description="Helical" evidence="3">
    <location>
        <begin position="28"/>
        <end position="52"/>
    </location>
</feature>
<dbReference type="OrthoDB" id="6251714at2759"/>
<dbReference type="RefSeq" id="XP_011304012.1">
    <property type="nucleotide sequence ID" value="XM_011305710.1"/>
</dbReference>
<keyword evidence="2" id="KW-0560">Oxidoreductase</keyword>
<organism evidence="4 5">
    <name type="scientific">Fopius arisanus</name>
    <dbReference type="NCBI Taxonomy" id="64838"/>
    <lineage>
        <taxon>Eukaryota</taxon>
        <taxon>Metazoa</taxon>
        <taxon>Ecdysozoa</taxon>
        <taxon>Arthropoda</taxon>
        <taxon>Hexapoda</taxon>
        <taxon>Insecta</taxon>
        <taxon>Pterygota</taxon>
        <taxon>Neoptera</taxon>
        <taxon>Endopterygota</taxon>
        <taxon>Hymenoptera</taxon>
        <taxon>Apocrita</taxon>
        <taxon>Ichneumonoidea</taxon>
        <taxon>Braconidae</taxon>
        <taxon>Opiinae</taxon>
        <taxon>Fopius</taxon>
    </lineage>
</organism>
<dbReference type="AlphaFoldDB" id="A0A9R1T798"/>
<evidence type="ECO:0000313" key="5">
    <source>
        <dbReference type="RefSeq" id="XP_011304012.1"/>
    </source>
</evidence>
<evidence type="ECO:0000313" key="4">
    <source>
        <dbReference type="Proteomes" id="UP000694866"/>
    </source>
</evidence>
<reference evidence="5" key="1">
    <citation type="submission" date="2025-08" db="UniProtKB">
        <authorList>
            <consortium name="RefSeq"/>
        </authorList>
    </citation>
    <scope>IDENTIFICATION</scope>
    <source>
        <strain evidence="5">USDA-PBARC FA_bdor</strain>
        <tissue evidence="5">Whole organism</tissue>
    </source>
</reference>
<dbReference type="Gene3D" id="3.40.50.720">
    <property type="entry name" value="NAD(P)-binding Rossmann-like Domain"/>
    <property type="match status" value="1"/>
</dbReference>
<sequence>MSSHVHVMVPLRDDVLVNARPRGPSSTVWIYLLAEFLLAAVFSASLSLLGIIKTILPKPPRDITGDIVLITGVTSSLGKCLAEAFAKVGCTIVCVDSDLESVRKTASELECQYPVIEGVGPGHRKQDATDDRCKRVWAYECDLKNRNAIRQFAGRVKNEIGRVDALVTCVGNSGQDIFDTVSTTLMSHYWTLMAFIPFMLHQRRAHVVGVTPTTSTQDAYRGTRAAIAGLMESLGQEFSSRGGQINLITVAPKADPRLFSQSEEQVAEDVVQAVRRDQCCLSGSWWSTVLYRISCTIHRAITHITRWLYTQGCDDPF</sequence>
<keyword evidence="3" id="KW-0812">Transmembrane</keyword>
<dbReference type="PANTHER" id="PTHR24322:SF736">
    <property type="entry name" value="RETINOL DEHYDROGENASE 10"/>
    <property type="match status" value="1"/>
</dbReference>
<dbReference type="KEGG" id="fas:105267092"/>
<protein>
    <submittedName>
        <fullName evidence="5">Short-chain dehydrogenase/reductase family 16C member 6 isoform X1</fullName>
    </submittedName>
</protein>
<name>A0A9R1T798_9HYME</name>
<dbReference type="SUPFAM" id="SSF51735">
    <property type="entry name" value="NAD(P)-binding Rossmann-fold domains"/>
    <property type="match status" value="1"/>
</dbReference>